<evidence type="ECO:0000313" key="2">
    <source>
        <dbReference type="EMBL" id="ETW79620.1"/>
    </source>
</evidence>
<feature type="non-terminal residue" evidence="2">
    <location>
        <position position="1"/>
    </location>
</feature>
<proteinExistence type="predicted"/>
<dbReference type="OrthoDB" id="73875at2759"/>
<evidence type="ECO:0000259" key="1">
    <source>
        <dbReference type="Pfam" id="PF23865"/>
    </source>
</evidence>
<feature type="domain" description="DUF7223" evidence="1">
    <location>
        <begin position="290"/>
        <end position="495"/>
    </location>
</feature>
<accession>W4K2P0</accession>
<protein>
    <recommendedName>
        <fullName evidence="1">DUF7223 domain-containing protein</fullName>
    </recommendedName>
</protein>
<feature type="non-terminal residue" evidence="2">
    <location>
        <position position="501"/>
    </location>
</feature>
<dbReference type="KEGG" id="hir:HETIRDRAFT_226882"/>
<dbReference type="InParanoid" id="W4K2P0"/>
<keyword evidence="3" id="KW-1185">Reference proteome</keyword>
<sequence>AANDWTVPCVQGECSYDVSSPDGNNAATLKIWGASDAISDITPAAGWQILSCDPNGMDQDIRLVCMHDDASCDHLLEGGAENTIVRLPETCAQMPFARVARQWTSQDQSLPAAVRRNIVSRASSPVVHALALDTNFADIDPSKKGNVSFAAQGSTIGGVGGNSTAQRRDLRHLSVFSRKHRRGFLSSIADAFKGALDSIKQLDEFNKTLDKQLPPIDLNKSANLFNASVSCPASATSPAAFDASVSVDVTGEVHAVVDLGVAAAGTIIPPKVSHFALIAGASSMSFFCLNANVGGTLDVSANANGHLDTGAIKLFEVAIPGFDIPGIFTIGPSFKLNAQATGDLNIDLDMKVDIAYTVNNAQLTFPPDQGASKGVFKPADSNLALSASSNLNGDATLEAHIIPTVDVGISFLGSVASATVFLDLDASATLDITGAAQASAGASTKTGKAASASAQGCVDLSSGFDVNAGAQGSFFGLFDKSTQVTLFSKDFELFQVRTRAR</sequence>
<dbReference type="Pfam" id="PF23865">
    <property type="entry name" value="DUF7223"/>
    <property type="match status" value="1"/>
</dbReference>
<dbReference type="InterPro" id="IPR055647">
    <property type="entry name" value="DUF7223"/>
</dbReference>
<reference evidence="2 3" key="1">
    <citation type="journal article" date="2012" name="New Phytol.">
        <title>Insight into trade-off between wood decay and parasitism from the genome of a fungal forest pathogen.</title>
        <authorList>
            <person name="Olson A."/>
            <person name="Aerts A."/>
            <person name="Asiegbu F."/>
            <person name="Belbahri L."/>
            <person name="Bouzid O."/>
            <person name="Broberg A."/>
            <person name="Canback B."/>
            <person name="Coutinho P.M."/>
            <person name="Cullen D."/>
            <person name="Dalman K."/>
            <person name="Deflorio G."/>
            <person name="van Diepen L.T."/>
            <person name="Dunand C."/>
            <person name="Duplessis S."/>
            <person name="Durling M."/>
            <person name="Gonthier P."/>
            <person name="Grimwood J."/>
            <person name="Fossdal C.G."/>
            <person name="Hansson D."/>
            <person name="Henrissat B."/>
            <person name="Hietala A."/>
            <person name="Himmelstrand K."/>
            <person name="Hoffmeister D."/>
            <person name="Hogberg N."/>
            <person name="James T.Y."/>
            <person name="Karlsson M."/>
            <person name="Kohler A."/>
            <person name="Kues U."/>
            <person name="Lee Y.H."/>
            <person name="Lin Y.C."/>
            <person name="Lind M."/>
            <person name="Lindquist E."/>
            <person name="Lombard V."/>
            <person name="Lucas S."/>
            <person name="Lunden K."/>
            <person name="Morin E."/>
            <person name="Murat C."/>
            <person name="Park J."/>
            <person name="Raffaello T."/>
            <person name="Rouze P."/>
            <person name="Salamov A."/>
            <person name="Schmutz J."/>
            <person name="Solheim H."/>
            <person name="Stahlberg J."/>
            <person name="Velez H."/>
            <person name="de Vries R.P."/>
            <person name="Wiebenga A."/>
            <person name="Woodward S."/>
            <person name="Yakovlev I."/>
            <person name="Garbelotto M."/>
            <person name="Martin F."/>
            <person name="Grigoriev I.V."/>
            <person name="Stenlid J."/>
        </authorList>
    </citation>
    <scope>NUCLEOTIDE SEQUENCE [LARGE SCALE GENOMIC DNA]</scope>
    <source>
        <strain evidence="2 3">TC 32-1</strain>
    </source>
</reference>
<dbReference type="GeneID" id="20668698"/>
<name>W4K2P0_HETIT</name>
<dbReference type="EMBL" id="KI925460">
    <property type="protein sequence ID" value="ETW79620.1"/>
    <property type="molecule type" value="Genomic_DNA"/>
</dbReference>
<organism evidence="2 3">
    <name type="scientific">Heterobasidion irregulare (strain TC 32-1)</name>
    <dbReference type="NCBI Taxonomy" id="747525"/>
    <lineage>
        <taxon>Eukaryota</taxon>
        <taxon>Fungi</taxon>
        <taxon>Dikarya</taxon>
        <taxon>Basidiomycota</taxon>
        <taxon>Agaricomycotina</taxon>
        <taxon>Agaricomycetes</taxon>
        <taxon>Russulales</taxon>
        <taxon>Bondarzewiaceae</taxon>
        <taxon>Heterobasidion</taxon>
        <taxon>Heterobasidion annosum species complex</taxon>
    </lineage>
</organism>
<evidence type="ECO:0000313" key="3">
    <source>
        <dbReference type="Proteomes" id="UP000030671"/>
    </source>
</evidence>
<dbReference type="HOGENOM" id="CLU_022145_0_0_1"/>
<dbReference type="eggNOG" id="ENOG502SDII">
    <property type="taxonomic scope" value="Eukaryota"/>
</dbReference>
<dbReference type="RefSeq" id="XP_009548188.1">
    <property type="nucleotide sequence ID" value="XM_009549893.1"/>
</dbReference>
<dbReference type="AlphaFoldDB" id="W4K2P0"/>
<dbReference type="Proteomes" id="UP000030671">
    <property type="component" value="Unassembled WGS sequence"/>
</dbReference>
<gene>
    <name evidence="2" type="ORF">HETIRDRAFT_226882</name>
</gene>